<sequence length="95" mass="10384">MRPSWAKRRWQVVMLREDVMDGDAHREADAGTERENAGIMDGSTMALGRAAEQWYGGAADSSTGIEPWRDGDVKTVVCERGSGQDEAVVDLGGWD</sequence>
<evidence type="ECO:0008006" key="3">
    <source>
        <dbReference type="Google" id="ProtNLM"/>
    </source>
</evidence>
<protein>
    <recommendedName>
        <fullName evidence="3">MHC class I antigen</fullName>
    </recommendedName>
</protein>
<name>A0AAW1XSZ0_RUBAR</name>
<gene>
    <name evidence="1" type="ORF">M0R45_016112</name>
</gene>
<accession>A0AAW1XSZ0</accession>
<dbReference type="Proteomes" id="UP001457282">
    <property type="component" value="Unassembled WGS sequence"/>
</dbReference>
<keyword evidence="2" id="KW-1185">Reference proteome</keyword>
<dbReference type="EMBL" id="JBEDUW010000003">
    <property type="protein sequence ID" value="KAK9939416.1"/>
    <property type="molecule type" value="Genomic_DNA"/>
</dbReference>
<evidence type="ECO:0000313" key="2">
    <source>
        <dbReference type="Proteomes" id="UP001457282"/>
    </source>
</evidence>
<evidence type="ECO:0000313" key="1">
    <source>
        <dbReference type="EMBL" id="KAK9939416.1"/>
    </source>
</evidence>
<comment type="caution">
    <text evidence="1">The sequence shown here is derived from an EMBL/GenBank/DDBJ whole genome shotgun (WGS) entry which is preliminary data.</text>
</comment>
<organism evidence="1 2">
    <name type="scientific">Rubus argutus</name>
    <name type="common">Southern blackberry</name>
    <dbReference type="NCBI Taxonomy" id="59490"/>
    <lineage>
        <taxon>Eukaryota</taxon>
        <taxon>Viridiplantae</taxon>
        <taxon>Streptophyta</taxon>
        <taxon>Embryophyta</taxon>
        <taxon>Tracheophyta</taxon>
        <taxon>Spermatophyta</taxon>
        <taxon>Magnoliopsida</taxon>
        <taxon>eudicotyledons</taxon>
        <taxon>Gunneridae</taxon>
        <taxon>Pentapetalae</taxon>
        <taxon>rosids</taxon>
        <taxon>fabids</taxon>
        <taxon>Rosales</taxon>
        <taxon>Rosaceae</taxon>
        <taxon>Rosoideae</taxon>
        <taxon>Rosoideae incertae sedis</taxon>
        <taxon>Rubus</taxon>
    </lineage>
</organism>
<proteinExistence type="predicted"/>
<dbReference type="AlphaFoldDB" id="A0AAW1XSZ0"/>
<reference evidence="1 2" key="1">
    <citation type="journal article" date="2023" name="G3 (Bethesda)">
        <title>A chromosome-length genome assembly and annotation of blackberry (Rubus argutus, cv. 'Hillquist').</title>
        <authorList>
            <person name="Bruna T."/>
            <person name="Aryal R."/>
            <person name="Dudchenko O."/>
            <person name="Sargent D.J."/>
            <person name="Mead D."/>
            <person name="Buti M."/>
            <person name="Cavallini A."/>
            <person name="Hytonen T."/>
            <person name="Andres J."/>
            <person name="Pham M."/>
            <person name="Weisz D."/>
            <person name="Mascagni F."/>
            <person name="Usai G."/>
            <person name="Natali L."/>
            <person name="Bassil N."/>
            <person name="Fernandez G.E."/>
            <person name="Lomsadze A."/>
            <person name="Armour M."/>
            <person name="Olukolu B."/>
            <person name="Poorten T."/>
            <person name="Britton C."/>
            <person name="Davik J."/>
            <person name="Ashrafi H."/>
            <person name="Aiden E.L."/>
            <person name="Borodovsky M."/>
            <person name="Worthington M."/>
        </authorList>
    </citation>
    <scope>NUCLEOTIDE SEQUENCE [LARGE SCALE GENOMIC DNA]</scope>
    <source>
        <strain evidence="1">PI 553951</strain>
    </source>
</reference>